<proteinExistence type="predicted"/>
<evidence type="ECO:0000313" key="2">
    <source>
        <dbReference type="EMBL" id="OEV12002.1"/>
    </source>
</evidence>
<name>A0A1E7L716_9ACTN</name>
<feature type="non-terminal residue" evidence="2">
    <location>
        <position position="1"/>
    </location>
</feature>
<accession>A0A1E7L716</accession>
<feature type="transmembrane region" description="Helical" evidence="1">
    <location>
        <begin position="41"/>
        <end position="64"/>
    </location>
</feature>
<keyword evidence="1" id="KW-0472">Membrane</keyword>
<evidence type="ECO:0000313" key="3">
    <source>
        <dbReference type="Proteomes" id="UP000176005"/>
    </source>
</evidence>
<dbReference type="EMBL" id="LJGW01000165">
    <property type="protein sequence ID" value="OEV12002.1"/>
    <property type="molecule type" value="Genomic_DNA"/>
</dbReference>
<organism evidence="2 3">
    <name type="scientific">Streptomyces nanshensis</name>
    <dbReference type="NCBI Taxonomy" id="518642"/>
    <lineage>
        <taxon>Bacteria</taxon>
        <taxon>Bacillati</taxon>
        <taxon>Actinomycetota</taxon>
        <taxon>Actinomycetes</taxon>
        <taxon>Kitasatosporales</taxon>
        <taxon>Streptomycetaceae</taxon>
        <taxon>Streptomyces</taxon>
    </lineage>
</organism>
<keyword evidence="3" id="KW-1185">Reference proteome</keyword>
<dbReference type="AlphaFoldDB" id="A0A1E7L716"/>
<sequence length="68" mass="6865">VFCVLASALTAAAESRAARKPANEALAKLGAPRRLLRGAAVLRAVVLCAVLGALTWAVGQLAALPLTT</sequence>
<protein>
    <submittedName>
        <fullName evidence="2">Uncharacterized protein</fullName>
    </submittedName>
</protein>
<keyword evidence="1" id="KW-0812">Transmembrane</keyword>
<dbReference type="PATRIC" id="fig|518642.10.peg.2271"/>
<dbReference type="Proteomes" id="UP000176005">
    <property type="component" value="Unassembled WGS sequence"/>
</dbReference>
<reference evidence="2 3" key="1">
    <citation type="journal article" date="2016" name="Front. Microbiol.">
        <title>Comparative Genomics Analysis of Streptomyces Species Reveals Their Adaptation to the Marine Environment and Their Diversity at the Genomic Level.</title>
        <authorList>
            <person name="Tian X."/>
            <person name="Zhang Z."/>
            <person name="Yang T."/>
            <person name="Chen M."/>
            <person name="Li J."/>
            <person name="Chen F."/>
            <person name="Yang J."/>
            <person name="Li W."/>
            <person name="Zhang B."/>
            <person name="Zhang Z."/>
            <person name="Wu J."/>
            <person name="Zhang C."/>
            <person name="Long L."/>
            <person name="Xiao J."/>
        </authorList>
    </citation>
    <scope>NUCLEOTIDE SEQUENCE [LARGE SCALE GENOMIC DNA]</scope>
    <source>
        <strain evidence="2 3">SCSIO 10429</strain>
    </source>
</reference>
<gene>
    <name evidence="2" type="ORF">AN218_10370</name>
</gene>
<evidence type="ECO:0000256" key="1">
    <source>
        <dbReference type="SAM" id="Phobius"/>
    </source>
</evidence>
<keyword evidence="1" id="KW-1133">Transmembrane helix</keyword>
<comment type="caution">
    <text evidence="2">The sequence shown here is derived from an EMBL/GenBank/DDBJ whole genome shotgun (WGS) entry which is preliminary data.</text>
</comment>